<keyword evidence="1" id="KW-1133">Transmembrane helix</keyword>
<feature type="transmembrane region" description="Helical" evidence="1">
    <location>
        <begin position="68"/>
        <end position="89"/>
    </location>
</feature>
<gene>
    <name evidence="2" type="ORF">OCBIM_22026546mg</name>
</gene>
<proteinExistence type="predicted"/>
<name>A0A0L8GWF9_OCTBM</name>
<evidence type="ECO:0000313" key="2">
    <source>
        <dbReference type="EMBL" id="KOF81401.1"/>
    </source>
</evidence>
<organism evidence="2">
    <name type="scientific">Octopus bimaculoides</name>
    <name type="common">California two-spotted octopus</name>
    <dbReference type="NCBI Taxonomy" id="37653"/>
    <lineage>
        <taxon>Eukaryota</taxon>
        <taxon>Metazoa</taxon>
        <taxon>Spiralia</taxon>
        <taxon>Lophotrochozoa</taxon>
        <taxon>Mollusca</taxon>
        <taxon>Cephalopoda</taxon>
        <taxon>Coleoidea</taxon>
        <taxon>Octopodiformes</taxon>
        <taxon>Octopoda</taxon>
        <taxon>Incirrata</taxon>
        <taxon>Octopodidae</taxon>
        <taxon>Octopus</taxon>
    </lineage>
</organism>
<keyword evidence="1" id="KW-0812">Transmembrane</keyword>
<reference evidence="2" key="1">
    <citation type="submission" date="2015-07" db="EMBL/GenBank/DDBJ databases">
        <title>MeaNS - Measles Nucleotide Surveillance Program.</title>
        <authorList>
            <person name="Tran T."/>
            <person name="Druce J."/>
        </authorList>
    </citation>
    <scope>NUCLEOTIDE SEQUENCE</scope>
    <source>
        <strain evidence="2">UCB-OBI-ISO-001</strain>
        <tissue evidence="2">Gonad</tissue>
    </source>
</reference>
<sequence length="100" mass="12395">MYLKVEEITKNNIAKKKAKKKKTQKQTRSKFIWKLNCRLLRYNYKLKTSLIPKYLCMQYTKILTNYSLTANIFVSTHIFLFIWVKYFFYCQHFFFHLLFI</sequence>
<dbReference type="EMBL" id="KQ420071">
    <property type="protein sequence ID" value="KOF81401.1"/>
    <property type="molecule type" value="Genomic_DNA"/>
</dbReference>
<evidence type="ECO:0000256" key="1">
    <source>
        <dbReference type="SAM" id="Phobius"/>
    </source>
</evidence>
<protein>
    <recommendedName>
        <fullName evidence="3">Transmembrane protein</fullName>
    </recommendedName>
</protein>
<evidence type="ECO:0008006" key="3">
    <source>
        <dbReference type="Google" id="ProtNLM"/>
    </source>
</evidence>
<keyword evidence="1" id="KW-0472">Membrane</keyword>
<dbReference type="AlphaFoldDB" id="A0A0L8GWF9"/>
<accession>A0A0L8GWF9</accession>